<evidence type="ECO:0000313" key="8">
    <source>
        <dbReference type="Proteomes" id="UP001596203"/>
    </source>
</evidence>
<dbReference type="Gene3D" id="1.10.1040.10">
    <property type="entry name" value="N-(1-d-carboxylethyl)-l-norvaline Dehydrogenase, domain 2"/>
    <property type="match status" value="1"/>
</dbReference>
<evidence type="ECO:0000259" key="6">
    <source>
        <dbReference type="Pfam" id="PF14833"/>
    </source>
</evidence>
<evidence type="ECO:0000313" key="7">
    <source>
        <dbReference type="EMBL" id="MFC6015932.1"/>
    </source>
</evidence>
<comment type="caution">
    <text evidence="7">The sequence shown here is derived from an EMBL/GenBank/DDBJ whole genome shotgun (WGS) entry which is preliminary data.</text>
</comment>
<evidence type="ECO:0000256" key="1">
    <source>
        <dbReference type="ARBA" id="ARBA00009080"/>
    </source>
</evidence>
<dbReference type="InterPro" id="IPR029154">
    <property type="entry name" value="HIBADH-like_NADP-bd"/>
</dbReference>
<dbReference type="InterPro" id="IPR036291">
    <property type="entry name" value="NAD(P)-bd_dom_sf"/>
</dbReference>
<dbReference type="Pfam" id="PF14833">
    <property type="entry name" value="NAD_binding_11"/>
    <property type="match status" value="1"/>
</dbReference>
<keyword evidence="8" id="KW-1185">Reference proteome</keyword>
<dbReference type="PIRSF" id="PIRSF000103">
    <property type="entry name" value="HIBADH"/>
    <property type="match status" value="1"/>
</dbReference>
<feature type="region of interest" description="Disordered" evidence="4">
    <location>
        <begin position="1"/>
        <end position="35"/>
    </location>
</feature>
<evidence type="ECO:0000256" key="2">
    <source>
        <dbReference type="ARBA" id="ARBA00023002"/>
    </source>
</evidence>
<dbReference type="PANTHER" id="PTHR43060:SF15">
    <property type="entry name" value="3-HYDROXYISOBUTYRATE DEHYDROGENASE-LIKE 1, MITOCHONDRIAL-RELATED"/>
    <property type="match status" value="1"/>
</dbReference>
<evidence type="ECO:0000259" key="5">
    <source>
        <dbReference type="Pfam" id="PF03446"/>
    </source>
</evidence>
<feature type="domain" description="3-hydroxyisobutyrate dehydrogenase-like NAD-binding" evidence="6">
    <location>
        <begin position="196"/>
        <end position="319"/>
    </location>
</feature>
<evidence type="ECO:0000256" key="3">
    <source>
        <dbReference type="ARBA" id="ARBA00023027"/>
    </source>
</evidence>
<dbReference type="InterPro" id="IPR013328">
    <property type="entry name" value="6PGD_dom2"/>
</dbReference>
<dbReference type="InterPro" id="IPR015815">
    <property type="entry name" value="HIBADH-related"/>
</dbReference>
<dbReference type="SUPFAM" id="SSF48179">
    <property type="entry name" value="6-phosphogluconate dehydrogenase C-terminal domain-like"/>
    <property type="match status" value="1"/>
</dbReference>
<evidence type="ECO:0000256" key="4">
    <source>
        <dbReference type="SAM" id="MobiDB-lite"/>
    </source>
</evidence>
<dbReference type="SUPFAM" id="SSF51735">
    <property type="entry name" value="NAD(P)-binding Rossmann-fold domains"/>
    <property type="match status" value="1"/>
</dbReference>
<dbReference type="Gene3D" id="3.40.50.720">
    <property type="entry name" value="NAD(P)-binding Rossmann-like Domain"/>
    <property type="match status" value="1"/>
</dbReference>
<dbReference type="InterPro" id="IPR002204">
    <property type="entry name" value="3-OH-isobutyrate_DH-rel_CS"/>
</dbReference>
<keyword evidence="2 7" id="KW-0560">Oxidoreductase</keyword>
<protein>
    <submittedName>
        <fullName evidence="7">NAD(P)-dependent oxidoreductase</fullName>
        <ecNumber evidence="7">1.1.-.-</ecNumber>
    </submittedName>
</protein>
<name>A0ABW1K2H6_9ACTN</name>
<feature type="domain" description="6-phosphogluconate dehydrogenase NADP-binding" evidence="5">
    <location>
        <begin position="34"/>
        <end position="192"/>
    </location>
</feature>
<reference evidence="8" key="1">
    <citation type="journal article" date="2019" name="Int. J. Syst. Evol. Microbiol.">
        <title>The Global Catalogue of Microorganisms (GCM) 10K type strain sequencing project: providing services to taxonomists for standard genome sequencing and annotation.</title>
        <authorList>
            <consortium name="The Broad Institute Genomics Platform"/>
            <consortium name="The Broad Institute Genome Sequencing Center for Infectious Disease"/>
            <person name="Wu L."/>
            <person name="Ma J."/>
        </authorList>
    </citation>
    <scope>NUCLEOTIDE SEQUENCE [LARGE SCALE GENOMIC DNA]</scope>
    <source>
        <strain evidence="8">ZS-35-S2</strain>
    </source>
</reference>
<dbReference type="EMBL" id="JBHSPR010000007">
    <property type="protein sequence ID" value="MFC6015932.1"/>
    <property type="molecule type" value="Genomic_DNA"/>
</dbReference>
<keyword evidence="3" id="KW-0520">NAD</keyword>
<organism evidence="7 8">
    <name type="scientific">Plantactinospora solaniradicis</name>
    <dbReference type="NCBI Taxonomy" id="1723736"/>
    <lineage>
        <taxon>Bacteria</taxon>
        <taxon>Bacillati</taxon>
        <taxon>Actinomycetota</taxon>
        <taxon>Actinomycetes</taxon>
        <taxon>Micromonosporales</taxon>
        <taxon>Micromonosporaceae</taxon>
        <taxon>Plantactinospora</taxon>
    </lineage>
</organism>
<dbReference type="PANTHER" id="PTHR43060">
    <property type="entry name" value="3-HYDROXYISOBUTYRATE DEHYDROGENASE-LIKE 1, MITOCHONDRIAL-RELATED"/>
    <property type="match status" value="1"/>
</dbReference>
<comment type="similarity">
    <text evidence="1">Belongs to the HIBADH-related family.</text>
</comment>
<dbReference type="PROSITE" id="PS00895">
    <property type="entry name" value="3_HYDROXYISOBUT_DH"/>
    <property type="match status" value="1"/>
</dbReference>
<feature type="region of interest" description="Disordered" evidence="4">
    <location>
        <begin position="319"/>
        <end position="340"/>
    </location>
</feature>
<gene>
    <name evidence="7" type="ORF">ACFP2T_06970</name>
</gene>
<dbReference type="EC" id="1.1.-.-" evidence="7"/>
<dbReference type="InterPro" id="IPR008927">
    <property type="entry name" value="6-PGluconate_DH-like_C_sf"/>
</dbReference>
<accession>A0ABW1K2H6</accession>
<proteinExistence type="inferred from homology"/>
<dbReference type="Pfam" id="PF03446">
    <property type="entry name" value="NAD_binding_2"/>
    <property type="match status" value="1"/>
</dbReference>
<dbReference type="GO" id="GO:0016491">
    <property type="term" value="F:oxidoreductase activity"/>
    <property type="evidence" value="ECO:0007669"/>
    <property type="project" value="UniProtKB-KW"/>
</dbReference>
<dbReference type="InterPro" id="IPR006115">
    <property type="entry name" value="6PGDH_NADP-bd"/>
</dbReference>
<dbReference type="Proteomes" id="UP001596203">
    <property type="component" value="Unassembled WGS sequence"/>
</dbReference>
<dbReference type="RefSeq" id="WP_377418726.1">
    <property type="nucleotide sequence ID" value="NZ_JBHSPR010000007.1"/>
</dbReference>
<sequence length="340" mass="34269">MSQPGVPADPARTAEGSGHPTNTPPSPDDTTPPTVAVLGLGAMGLPMALRLGTELPVWAFDISAERRELATEGGAVGAASPALACRAADVAVLAVRDEAQLRAALFGDDGAIHTLRPGAVVVLTSTVGPEAARAVAAALAERQIDLVDAPVSGGPVRAGTGDLLIMVGATDRGLARGRRVLDLLASTVYVVGPHPGDGQTMKTVNQLLCGIHTAAAAEALALARALGLDLDTVVEVLGSGAAASFMLADRGPRMARAYTGDVELRSRLDVISKDMHIVGRVASAAGVPTPVAAAATQLYTLAMRQGMAAEDDSTVVTLLAPQDGTAGSERPDPPTGGAGR</sequence>